<evidence type="ECO:0000256" key="3">
    <source>
        <dbReference type="ARBA" id="ARBA00022833"/>
    </source>
</evidence>
<keyword evidence="3" id="KW-0862">Zinc</keyword>
<evidence type="ECO:0000256" key="1">
    <source>
        <dbReference type="ARBA" id="ARBA00022723"/>
    </source>
</evidence>
<dbReference type="Proteomes" id="UP001160148">
    <property type="component" value="Unassembled WGS sequence"/>
</dbReference>
<feature type="domain" description="RING-type" evidence="6">
    <location>
        <begin position="245"/>
        <end position="286"/>
    </location>
</feature>
<proteinExistence type="predicted"/>
<accession>A0AAV0WH30</accession>
<organism evidence="7 8">
    <name type="scientific">Macrosiphum euphorbiae</name>
    <name type="common">potato aphid</name>
    <dbReference type="NCBI Taxonomy" id="13131"/>
    <lineage>
        <taxon>Eukaryota</taxon>
        <taxon>Metazoa</taxon>
        <taxon>Ecdysozoa</taxon>
        <taxon>Arthropoda</taxon>
        <taxon>Hexapoda</taxon>
        <taxon>Insecta</taxon>
        <taxon>Pterygota</taxon>
        <taxon>Neoptera</taxon>
        <taxon>Paraneoptera</taxon>
        <taxon>Hemiptera</taxon>
        <taxon>Sternorrhyncha</taxon>
        <taxon>Aphidomorpha</taxon>
        <taxon>Aphidoidea</taxon>
        <taxon>Aphididae</taxon>
        <taxon>Macrosiphini</taxon>
        <taxon>Macrosiphum</taxon>
    </lineage>
</organism>
<feature type="region of interest" description="Disordered" evidence="5">
    <location>
        <begin position="1"/>
        <end position="159"/>
    </location>
</feature>
<feature type="compositionally biased region" description="Polar residues" evidence="5">
    <location>
        <begin position="29"/>
        <end position="46"/>
    </location>
</feature>
<keyword evidence="2 4" id="KW-0863">Zinc-finger</keyword>
<feature type="compositionally biased region" description="Basic and acidic residues" evidence="5">
    <location>
        <begin position="48"/>
        <end position="95"/>
    </location>
</feature>
<dbReference type="SUPFAM" id="SSF57850">
    <property type="entry name" value="RING/U-box"/>
    <property type="match status" value="1"/>
</dbReference>
<evidence type="ECO:0000259" key="6">
    <source>
        <dbReference type="PROSITE" id="PS50089"/>
    </source>
</evidence>
<dbReference type="AlphaFoldDB" id="A0AAV0WH30"/>
<evidence type="ECO:0000313" key="7">
    <source>
        <dbReference type="EMBL" id="CAI6354957.1"/>
    </source>
</evidence>
<feature type="compositionally biased region" description="Polar residues" evidence="5">
    <location>
        <begin position="120"/>
        <end position="137"/>
    </location>
</feature>
<dbReference type="SMART" id="SM00184">
    <property type="entry name" value="RING"/>
    <property type="match status" value="1"/>
</dbReference>
<dbReference type="GO" id="GO:0016567">
    <property type="term" value="P:protein ubiquitination"/>
    <property type="evidence" value="ECO:0007669"/>
    <property type="project" value="TreeGrafter"/>
</dbReference>
<reference evidence="7 8" key="1">
    <citation type="submission" date="2023-01" db="EMBL/GenBank/DDBJ databases">
        <authorList>
            <person name="Whitehead M."/>
        </authorList>
    </citation>
    <scope>NUCLEOTIDE SEQUENCE [LARGE SCALE GENOMIC DNA]</scope>
</reference>
<evidence type="ECO:0000256" key="2">
    <source>
        <dbReference type="ARBA" id="ARBA00022771"/>
    </source>
</evidence>
<feature type="compositionally biased region" description="Basic and acidic residues" evidence="5">
    <location>
        <begin position="102"/>
        <end position="119"/>
    </location>
</feature>
<dbReference type="PANTHER" id="PTHR45969:SF69">
    <property type="entry name" value="FINGER DOMAIN PROTEIN, PUTATIVE (AFU_ORTHOLOGUE AFUA_3G12190)-RELATED"/>
    <property type="match status" value="1"/>
</dbReference>
<dbReference type="Pfam" id="PF13639">
    <property type="entry name" value="zf-RING_2"/>
    <property type="match status" value="1"/>
</dbReference>
<protein>
    <recommendedName>
        <fullName evidence="6">RING-type domain-containing protein</fullName>
    </recommendedName>
</protein>
<dbReference type="GO" id="GO:0008270">
    <property type="term" value="F:zinc ion binding"/>
    <property type="evidence" value="ECO:0007669"/>
    <property type="project" value="UniProtKB-KW"/>
</dbReference>
<dbReference type="PROSITE" id="PS50089">
    <property type="entry name" value="ZF_RING_2"/>
    <property type="match status" value="1"/>
</dbReference>
<sequence>MNEPSQDPLDHEKMNEPSQEPLDPDKMNEPNQESLNPEKMNGSNQEPLCHEKMNEPNQEPLDHDTKNEPIQEPLCHEKMNEPNQEPLDHDTKNEPNQEPLDDDTKNEPNQERLNPEKMNEPNQESLNPEKMNGSNQEPLCHEKMNEPNQEPLDHDKSADQLERSPNFVKKITNTVRNVVNYLQYNGSRAFIRGRPGNGPEINADANTGTGHCQHATDGSNVDNNEKDVLTTIHITQKQIDKRLQCTVCLDEYKLGEEAIKLICSHIFHERCIIHWIIMHGTCPVCRRQFCPGELHLPPERVSLFRSIARRVYRIILSPLVYFFPSLRYTLARHGRRRPTPMYRLIRAERVTSPQESEESEENEFREMMEDYIFCHVMFVLQNVHNQRQPGSPNTIATNIRRRFSRLHREDNVNPAAGENPPPERTEFHFPPDVLSSDYLGHY</sequence>
<dbReference type="Gene3D" id="3.30.40.10">
    <property type="entry name" value="Zinc/RING finger domain, C3HC4 (zinc finger)"/>
    <property type="match status" value="1"/>
</dbReference>
<evidence type="ECO:0000256" key="4">
    <source>
        <dbReference type="PROSITE-ProRule" id="PRU00175"/>
    </source>
</evidence>
<dbReference type="EMBL" id="CARXXK010000002">
    <property type="protein sequence ID" value="CAI6354957.1"/>
    <property type="molecule type" value="Genomic_DNA"/>
</dbReference>
<dbReference type="InterPro" id="IPR001841">
    <property type="entry name" value="Znf_RING"/>
</dbReference>
<evidence type="ECO:0000313" key="8">
    <source>
        <dbReference type="Proteomes" id="UP001160148"/>
    </source>
</evidence>
<comment type="caution">
    <text evidence="7">The sequence shown here is derived from an EMBL/GenBank/DDBJ whole genome shotgun (WGS) entry which is preliminary data.</text>
</comment>
<evidence type="ECO:0000256" key="5">
    <source>
        <dbReference type="SAM" id="MobiDB-lite"/>
    </source>
</evidence>
<name>A0AAV0WH30_9HEMI</name>
<dbReference type="GO" id="GO:0061630">
    <property type="term" value="F:ubiquitin protein ligase activity"/>
    <property type="evidence" value="ECO:0007669"/>
    <property type="project" value="TreeGrafter"/>
</dbReference>
<keyword evidence="1" id="KW-0479">Metal-binding</keyword>
<feature type="region of interest" description="Disordered" evidence="5">
    <location>
        <begin position="406"/>
        <end position="427"/>
    </location>
</feature>
<dbReference type="InterPro" id="IPR013083">
    <property type="entry name" value="Znf_RING/FYVE/PHD"/>
</dbReference>
<dbReference type="PANTHER" id="PTHR45969">
    <property type="entry name" value="RING ZINC FINGER PROTEIN-RELATED"/>
    <property type="match status" value="1"/>
</dbReference>
<feature type="compositionally biased region" description="Basic and acidic residues" evidence="5">
    <location>
        <begin position="139"/>
        <end position="159"/>
    </location>
</feature>
<keyword evidence="8" id="KW-1185">Reference proteome</keyword>
<gene>
    <name evidence="7" type="ORF">MEUPH1_LOCUS10870</name>
</gene>
<dbReference type="CDD" id="cd16454">
    <property type="entry name" value="RING-H2_PA-TM-RING"/>
    <property type="match status" value="1"/>
</dbReference>